<dbReference type="GO" id="GO:0008234">
    <property type="term" value="F:cysteine-type peptidase activity"/>
    <property type="evidence" value="ECO:0007669"/>
    <property type="project" value="UniProtKB-KW"/>
</dbReference>
<feature type="domain" description="Peptidase C1A papain C-terminal" evidence="8">
    <location>
        <begin position="129"/>
        <end position="343"/>
    </location>
</feature>
<evidence type="ECO:0000256" key="5">
    <source>
        <dbReference type="ARBA" id="ARBA00022807"/>
    </source>
</evidence>
<feature type="domain" description="Cathepsin propeptide inhibitor" evidence="9">
    <location>
        <begin position="42"/>
        <end position="99"/>
    </location>
</feature>
<dbReference type="Pfam" id="PF00112">
    <property type="entry name" value="Peptidase_C1"/>
    <property type="match status" value="1"/>
</dbReference>
<dbReference type="AlphaFoldDB" id="A0ABD3DKM8"/>
<dbReference type="CDD" id="cd02248">
    <property type="entry name" value="Peptidase_C1A"/>
    <property type="match status" value="1"/>
</dbReference>
<accession>A0ABD3DKM8</accession>
<feature type="chain" id="PRO_5044779397" evidence="7">
    <location>
        <begin position="22"/>
        <end position="363"/>
    </location>
</feature>
<evidence type="ECO:0000256" key="1">
    <source>
        <dbReference type="ARBA" id="ARBA00008455"/>
    </source>
</evidence>
<dbReference type="GO" id="GO:0006508">
    <property type="term" value="P:proteolysis"/>
    <property type="evidence" value="ECO:0007669"/>
    <property type="project" value="UniProtKB-KW"/>
</dbReference>
<comment type="similarity">
    <text evidence="1">Belongs to the peptidase C1 family.</text>
</comment>
<dbReference type="InterPro" id="IPR038765">
    <property type="entry name" value="Papain-like_cys_pep_sf"/>
</dbReference>
<feature type="signal peptide" evidence="7">
    <location>
        <begin position="1"/>
        <end position="21"/>
    </location>
</feature>
<dbReference type="PRINTS" id="PR00705">
    <property type="entry name" value="PAPAIN"/>
</dbReference>
<dbReference type="PROSITE" id="PS00640">
    <property type="entry name" value="THIOL_PROTEASE_ASN"/>
    <property type="match status" value="1"/>
</dbReference>
<evidence type="ECO:0000256" key="7">
    <source>
        <dbReference type="SAM" id="SignalP"/>
    </source>
</evidence>
<gene>
    <name evidence="10" type="ORF">CASFOL_013648</name>
</gene>
<dbReference type="SMART" id="SM00645">
    <property type="entry name" value="Pept_C1"/>
    <property type="match status" value="1"/>
</dbReference>
<dbReference type="InterPro" id="IPR025661">
    <property type="entry name" value="Pept_asp_AS"/>
</dbReference>
<keyword evidence="5" id="KW-0788">Thiol protease</keyword>
<protein>
    <submittedName>
        <fullName evidence="10">Uncharacterized protein</fullName>
    </submittedName>
</protein>
<keyword evidence="2" id="KW-0645">Protease</keyword>
<dbReference type="Pfam" id="PF08246">
    <property type="entry name" value="Inhibitor_I29"/>
    <property type="match status" value="1"/>
</dbReference>
<keyword evidence="4" id="KW-0378">Hydrolase</keyword>
<dbReference type="Proteomes" id="UP001632038">
    <property type="component" value="Unassembled WGS sequence"/>
</dbReference>
<evidence type="ECO:0000313" key="11">
    <source>
        <dbReference type="Proteomes" id="UP001632038"/>
    </source>
</evidence>
<name>A0ABD3DKM8_9LAMI</name>
<organism evidence="10 11">
    <name type="scientific">Castilleja foliolosa</name>
    <dbReference type="NCBI Taxonomy" id="1961234"/>
    <lineage>
        <taxon>Eukaryota</taxon>
        <taxon>Viridiplantae</taxon>
        <taxon>Streptophyta</taxon>
        <taxon>Embryophyta</taxon>
        <taxon>Tracheophyta</taxon>
        <taxon>Spermatophyta</taxon>
        <taxon>Magnoliopsida</taxon>
        <taxon>eudicotyledons</taxon>
        <taxon>Gunneridae</taxon>
        <taxon>Pentapetalae</taxon>
        <taxon>asterids</taxon>
        <taxon>lamiids</taxon>
        <taxon>Lamiales</taxon>
        <taxon>Orobanchaceae</taxon>
        <taxon>Pedicularideae</taxon>
        <taxon>Castillejinae</taxon>
        <taxon>Castilleja</taxon>
    </lineage>
</organism>
<evidence type="ECO:0000259" key="8">
    <source>
        <dbReference type="SMART" id="SM00645"/>
    </source>
</evidence>
<evidence type="ECO:0000256" key="4">
    <source>
        <dbReference type="ARBA" id="ARBA00022801"/>
    </source>
</evidence>
<evidence type="ECO:0000259" key="9">
    <source>
        <dbReference type="SMART" id="SM00848"/>
    </source>
</evidence>
<keyword evidence="3 7" id="KW-0732">Signal</keyword>
<evidence type="ECO:0000256" key="3">
    <source>
        <dbReference type="ARBA" id="ARBA00022729"/>
    </source>
</evidence>
<comment type="caution">
    <text evidence="10">The sequence shown here is derived from an EMBL/GenBank/DDBJ whole genome shotgun (WGS) entry which is preliminary data.</text>
</comment>
<proteinExistence type="inferred from homology"/>
<keyword evidence="11" id="KW-1185">Reference proteome</keyword>
<dbReference type="EMBL" id="JAVIJP010000016">
    <property type="protein sequence ID" value="KAL3642833.1"/>
    <property type="molecule type" value="Genomic_DNA"/>
</dbReference>
<sequence length="363" mass="41420">MKNIWFLQIVTLLILIAFGKTHESFDFHENELHTDNQMWALFERWERRYPESMSSQDTYKRFEAFKTNALYIHNHNNGNDTDQHKLELNQFSDLTTEEFNNIHNCGSTGDDAEPYRGNGTFMYENVRKVPPSVDWRKRGAVTPVKTQLRCASCWAFSAIAAVEGIKFIRSRKLITLSEQELVDCDKRSRGCSFGFVEFAFNYIKKNGVTSLAKYRYTGKVGKCKSKTAKPPAIYINGFQRVPPNNERALLKAVANRPVSVSIDSNGIDFRHYKKGVFRGKCGSRKRGHIVTIVGYGKTIGGTKYWLVKNSWGADWGEDGYIRMLRGLSGPGKCGIAVSPVYPVKRRKHTNVSSDEYEDHVVDI</sequence>
<dbReference type="InterPro" id="IPR000668">
    <property type="entry name" value="Peptidase_C1A_C"/>
</dbReference>
<reference evidence="11" key="1">
    <citation type="journal article" date="2024" name="IScience">
        <title>Strigolactones Initiate the Formation of Haustorium-like Structures in Castilleja.</title>
        <authorList>
            <person name="Buerger M."/>
            <person name="Peterson D."/>
            <person name="Chory J."/>
        </authorList>
    </citation>
    <scope>NUCLEOTIDE SEQUENCE [LARGE SCALE GENOMIC DNA]</scope>
</reference>
<dbReference type="SMART" id="SM00848">
    <property type="entry name" value="Inhibitor_I29"/>
    <property type="match status" value="1"/>
</dbReference>
<evidence type="ECO:0000256" key="2">
    <source>
        <dbReference type="ARBA" id="ARBA00022670"/>
    </source>
</evidence>
<dbReference type="InterPro" id="IPR039417">
    <property type="entry name" value="Peptidase_C1A_papain-like"/>
</dbReference>
<keyword evidence="6" id="KW-1015">Disulfide bond</keyword>
<evidence type="ECO:0000313" key="10">
    <source>
        <dbReference type="EMBL" id="KAL3642833.1"/>
    </source>
</evidence>
<dbReference type="FunFam" id="3.90.70.10:FF:000067">
    <property type="entry name" value="Senescence-specific cysteine protease"/>
    <property type="match status" value="1"/>
</dbReference>
<dbReference type="SUPFAM" id="SSF54001">
    <property type="entry name" value="Cysteine proteinases"/>
    <property type="match status" value="1"/>
</dbReference>
<dbReference type="Gene3D" id="3.90.70.10">
    <property type="entry name" value="Cysteine proteinases"/>
    <property type="match status" value="1"/>
</dbReference>
<evidence type="ECO:0000256" key="6">
    <source>
        <dbReference type="ARBA" id="ARBA00023157"/>
    </source>
</evidence>
<dbReference type="InterPro" id="IPR013128">
    <property type="entry name" value="Peptidase_C1A"/>
</dbReference>
<dbReference type="PANTHER" id="PTHR12411">
    <property type="entry name" value="CYSTEINE PROTEASE FAMILY C1-RELATED"/>
    <property type="match status" value="1"/>
</dbReference>
<dbReference type="InterPro" id="IPR013201">
    <property type="entry name" value="Prot_inhib_I29"/>
</dbReference>